<evidence type="ECO:0000313" key="1">
    <source>
        <dbReference type="EMBL" id="KAJ7688067.1"/>
    </source>
</evidence>
<keyword evidence="2" id="KW-1185">Reference proteome</keyword>
<name>A0AAD7DCG1_MYCRO</name>
<feature type="non-terminal residue" evidence="1">
    <location>
        <position position="106"/>
    </location>
</feature>
<comment type="caution">
    <text evidence="1">The sequence shown here is derived from an EMBL/GenBank/DDBJ whole genome shotgun (WGS) entry which is preliminary data.</text>
</comment>
<accession>A0AAD7DCG1</accession>
<organism evidence="1 2">
    <name type="scientific">Mycena rosella</name>
    <name type="common">Pink bonnet</name>
    <name type="synonym">Agaricus rosellus</name>
    <dbReference type="NCBI Taxonomy" id="1033263"/>
    <lineage>
        <taxon>Eukaryota</taxon>
        <taxon>Fungi</taxon>
        <taxon>Dikarya</taxon>
        <taxon>Basidiomycota</taxon>
        <taxon>Agaricomycotina</taxon>
        <taxon>Agaricomycetes</taxon>
        <taxon>Agaricomycetidae</taxon>
        <taxon>Agaricales</taxon>
        <taxon>Marasmiineae</taxon>
        <taxon>Mycenaceae</taxon>
        <taxon>Mycena</taxon>
    </lineage>
</organism>
<proteinExistence type="predicted"/>
<dbReference type="Proteomes" id="UP001221757">
    <property type="component" value="Unassembled WGS sequence"/>
</dbReference>
<feature type="non-terminal residue" evidence="1">
    <location>
        <position position="1"/>
    </location>
</feature>
<dbReference type="EMBL" id="JARKIE010000082">
    <property type="protein sequence ID" value="KAJ7688067.1"/>
    <property type="molecule type" value="Genomic_DNA"/>
</dbReference>
<sequence>QGKFAVPEGLNGRDLPYYFPSLGIDVPELDFPIFNNTDFLNAFAHSFMSFAISLDPNIKVDPTNITPKCRTWSVGKTEKLFDKTNAGVPDVRPVQTDEALLERSQY</sequence>
<gene>
    <name evidence="1" type="ORF">B0H17DRAFT_844131</name>
</gene>
<evidence type="ECO:0000313" key="2">
    <source>
        <dbReference type="Proteomes" id="UP001221757"/>
    </source>
</evidence>
<protein>
    <submittedName>
        <fullName evidence="1">Uncharacterized protein</fullName>
    </submittedName>
</protein>
<dbReference type="AlphaFoldDB" id="A0AAD7DCG1"/>
<reference evidence="1" key="1">
    <citation type="submission" date="2023-03" db="EMBL/GenBank/DDBJ databases">
        <title>Massive genome expansion in bonnet fungi (Mycena s.s.) driven by repeated elements and novel gene families across ecological guilds.</title>
        <authorList>
            <consortium name="Lawrence Berkeley National Laboratory"/>
            <person name="Harder C.B."/>
            <person name="Miyauchi S."/>
            <person name="Viragh M."/>
            <person name="Kuo A."/>
            <person name="Thoen E."/>
            <person name="Andreopoulos B."/>
            <person name="Lu D."/>
            <person name="Skrede I."/>
            <person name="Drula E."/>
            <person name="Henrissat B."/>
            <person name="Morin E."/>
            <person name="Kohler A."/>
            <person name="Barry K."/>
            <person name="LaButti K."/>
            <person name="Morin E."/>
            <person name="Salamov A."/>
            <person name="Lipzen A."/>
            <person name="Mereny Z."/>
            <person name="Hegedus B."/>
            <person name="Baldrian P."/>
            <person name="Stursova M."/>
            <person name="Weitz H."/>
            <person name="Taylor A."/>
            <person name="Grigoriev I.V."/>
            <person name="Nagy L.G."/>
            <person name="Martin F."/>
            <person name="Kauserud H."/>
        </authorList>
    </citation>
    <scope>NUCLEOTIDE SEQUENCE</scope>
    <source>
        <strain evidence="1">CBHHK067</strain>
    </source>
</reference>